<organism evidence="2">
    <name type="scientific">Caldilinea aerophila</name>
    <dbReference type="NCBI Taxonomy" id="133453"/>
    <lineage>
        <taxon>Bacteria</taxon>
        <taxon>Bacillati</taxon>
        <taxon>Chloroflexota</taxon>
        <taxon>Caldilineae</taxon>
        <taxon>Caldilineales</taxon>
        <taxon>Caldilineaceae</taxon>
        <taxon>Caldilinea</taxon>
    </lineage>
</organism>
<dbReference type="PANTHER" id="PTHR33594:SF1">
    <property type="entry name" value="HD_PDEASE DOMAIN-CONTAINING PROTEIN"/>
    <property type="match status" value="1"/>
</dbReference>
<evidence type="ECO:0000259" key="1">
    <source>
        <dbReference type="Pfam" id="PF01966"/>
    </source>
</evidence>
<name>A0A7C1JIB6_9CHLR</name>
<comment type="caution">
    <text evidence="2">The sequence shown here is derived from an EMBL/GenBank/DDBJ whole genome shotgun (WGS) entry which is preliminary data.</text>
</comment>
<gene>
    <name evidence="2" type="ORF">ENQ20_01785</name>
</gene>
<accession>A0A7C1JIB6</accession>
<sequence>MNEKEPAWRAQCRMLAQERAEKEVRAALNLRPEEPIPFNYRWEHVQRVVQVALWLAERTDADREVVEAAAWLHDIRKGEPNHDTIGAVEAGTFLQQSDFPPEKIARVVDAIERHAGLTRPPGAPPLEPLETAVLWDADKLTKLGVSMIAQQLSTRQFDGMSLAERRQEMQKFLRTVLAKTVESMNTAPARHLAQVRYRAMASFLDEWESEEKL</sequence>
<dbReference type="AlphaFoldDB" id="A0A7C1JIB6"/>
<dbReference type="SUPFAM" id="SSF109604">
    <property type="entry name" value="HD-domain/PDEase-like"/>
    <property type="match status" value="1"/>
</dbReference>
<proteinExistence type="predicted"/>
<dbReference type="CDD" id="cd00077">
    <property type="entry name" value="HDc"/>
    <property type="match status" value="1"/>
</dbReference>
<dbReference type="InterPro" id="IPR006674">
    <property type="entry name" value="HD_domain"/>
</dbReference>
<protein>
    <submittedName>
        <fullName evidence="2">HD domain-containing protein</fullName>
    </submittedName>
</protein>
<dbReference type="EMBL" id="DSMG01000023">
    <property type="protein sequence ID" value="HDX30206.1"/>
    <property type="molecule type" value="Genomic_DNA"/>
</dbReference>
<feature type="domain" description="HD" evidence="1">
    <location>
        <begin position="41"/>
        <end position="140"/>
    </location>
</feature>
<evidence type="ECO:0000313" key="2">
    <source>
        <dbReference type="EMBL" id="HDX30206.1"/>
    </source>
</evidence>
<dbReference type="Pfam" id="PF01966">
    <property type="entry name" value="HD"/>
    <property type="match status" value="1"/>
</dbReference>
<dbReference type="PANTHER" id="PTHR33594">
    <property type="entry name" value="SUPERFAMILY HYDROLASE, PUTATIVE (AFU_ORTHOLOGUE AFUA_1G03035)-RELATED"/>
    <property type="match status" value="1"/>
</dbReference>
<dbReference type="Gene3D" id="1.20.58.1910">
    <property type="match status" value="1"/>
</dbReference>
<dbReference type="InterPro" id="IPR003607">
    <property type="entry name" value="HD/PDEase_dom"/>
</dbReference>
<dbReference type="Gene3D" id="1.10.472.50">
    <property type="entry name" value="HD-domain/PDEase-like"/>
    <property type="match status" value="1"/>
</dbReference>
<reference evidence="2" key="1">
    <citation type="journal article" date="2020" name="mSystems">
        <title>Genome- and Community-Level Interaction Insights into Carbon Utilization and Element Cycling Functions of Hydrothermarchaeota in Hydrothermal Sediment.</title>
        <authorList>
            <person name="Zhou Z."/>
            <person name="Liu Y."/>
            <person name="Xu W."/>
            <person name="Pan J."/>
            <person name="Luo Z.H."/>
            <person name="Li M."/>
        </authorList>
    </citation>
    <scope>NUCLEOTIDE SEQUENCE [LARGE SCALE GENOMIC DNA]</scope>
    <source>
        <strain evidence="2">SpSt-289</strain>
    </source>
</reference>